<comment type="caution">
    <text evidence="5">Lacks conserved residue(s) required for the propagation of feature annotation.</text>
</comment>
<evidence type="ECO:0000259" key="6">
    <source>
        <dbReference type="PROSITE" id="PS50097"/>
    </source>
</evidence>
<dbReference type="InterPro" id="IPR021094">
    <property type="entry name" value="NPR1/NIM1-like_C"/>
</dbReference>
<keyword evidence="9" id="KW-1185">Reference proteome</keyword>
<dbReference type="InterPro" id="IPR044292">
    <property type="entry name" value="NPR"/>
</dbReference>
<evidence type="ECO:0000313" key="8">
    <source>
        <dbReference type="EMBL" id="KAJ9129526.1"/>
    </source>
</evidence>
<dbReference type="SUPFAM" id="SSF54695">
    <property type="entry name" value="POZ domain"/>
    <property type="match status" value="1"/>
</dbReference>
<protein>
    <recommendedName>
        <fullName evidence="10">BTB domain-containing protein</fullName>
    </recommendedName>
</protein>
<dbReference type="PANTHER" id="PTHR46475:SF2">
    <property type="entry name" value="REGULATORY PROTEIN NPR3"/>
    <property type="match status" value="1"/>
</dbReference>
<gene>
    <name evidence="8" type="ORF">P3X46_033790</name>
</gene>
<dbReference type="PROSITE" id="PS52046">
    <property type="entry name" value="ZF_C2HC_NPR"/>
    <property type="match status" value="1"/>
</dbReference>
<dbReference type="SUPFAM" id="SSF48403">
    <property type="entry name" value="Ankyrin repeat"/>
    <property type="match status" value="1"/>
</dbReference>
<reference evidence="8 9" key="1">
    <citation type="journal article" date="2023" name="Plant Biotechnol. J.">
        <title>Chromosome-level wild Hevea brasiliensis genome provides new tools for genomic-assisted breeding and valuable loci to elevate rubber yield.</title>
        <authorList>
            <person name="Cheng H."/>
            <person name="Song X."/>
            <person name="Hu Y."/>
            <person name="Wu T."/>
            <person name="Yang Q."/>
            <person name="An Z."/>
            <person name="Feng S."/>
            <person name="Deng Z."/>
            <person name="Wu W."/>
            <person name="Zeng X."/>
            <person name="Tu M."/>
            <person name="Wang X."/>
            <person name="Huang H."/>
        </authorList>
    </citation>
    <scope>NUCLEOTIDE SEQUENCE [LARGE SCALE GENOMIC DNA]</scope>
    <source>
        <strain evidence="8">MT/VB/25A 57/8</strain>
    </source>
</reference>
<keyword evidence="5" id="KW-0863">Zinc-finger</keyword>
<dbReference type="PROSITE" id="PS50088">
    <property type="entry name" value="ANK_REPEAT"/>
    <property type="match status" value="1"/>
</dbReference>
<dbReference type="Gene3D" id="3.30.710.10">
    <property type="entry name" value="Potassium Channel Kv1.1, Chain A"/>
    <property type="match status" value="1"/>
</dbReference>
<dbReference type="Gene3D" id="1.25.40.20">
    <property type="entry name" value="Ankyrin repeat-containing domain"/>
    <property type="match status" value="1"/>
</dbReference>
<evidence type="ECO:0000256" key="5">
    <source>
        <dbReference type="PROSITE-ProRule" id="PRU01391"/>
    </source>
</evidence>
<dbReference type="Pfam" id="PF00023">
    <property type="entry name" value="Ank"/>
    <property type="match status" value="1"/>
</dbReference>
<dbReference type="InterPro" id="IPR036770">
    <property type="entry name" value="Ankyrin_rpt-contain_sf"/>
</dbReference>
<comment type="pathway">
    <text evidence="1">Protein modification; protein ubiquitination.</text>
</comment>
<accession>A0ABQ9KBC5</accession>
<dbReference type="PROSITE" id="PS50297">
    <property type="entry name" value="ANK_REP_REGION"/>
    <property type="match status" value="1"/>
</dbReference>
<evidence type="ECO:0000256" key="2">
    <source>
        <dbReference type="ARBA" id="ARBA00022821"/>
    </source>
</evidence>
<name>A0ABQ9KBC5_HEVBR</name>
<dbReference type="InterPro" id="IPR002110">
    <property type="entry name" value="Ankyrin_rpt"/>
</dbReference>
<dbReference type="PANTHER" id="PTHR46475">
    <property type="entry name" value="REGULATORY PROTEIN NPR3"/>
    <property type="match status" value="1"/>
</dbReference>
<dbReference type="Pfam" id="PF12313">
    <property type="entry name" value="NPR1_like_C"/>
    <property type="match status" value="1"/>
</dbReference>
<proteinExistence type="inferred from homology"/>
<dbReference type="InterPro" id="IPR011333">
    <property type="entry name" value="SKP1/BTB/POZ_sf"/>
</dbReference>
<keyword evidence="5" id="KW-0862">Zinc</keyword>
<evidence type="ECO:0008006" key="10">
    <source>
        <dbReference type="Google" id="ProtNLM"/>
    </source>
</evidence>
<organism evidence="8 9">
    <name type="scientific">Hevea brasiliensis</name>
    <name type="common">Para rubber tree</name>
    <name type="synonym">Siphonia brasiliensis</name>
    <dbReference type="NCBI Taxonomy" id="3981"/>
    <lineage>
        <taxon>Eukaryota</taxon>
        <taxon>Viridiplantae</taxon>
        <taxon>Streptophyta</taxon>
        <taxon>Embryophyta</taxon>
        <taxon>Tracheophyta</taxon>
        <taxon>Spermatophyta</taxon>
        <taxon>Magnoliopsida</taxon>
        <taxon>eudicotyledons</taxon>
        <taxon>Gunneridae</taxon>
        <taxon>Pentapetalae</taxon>
        <taxon>rosids</taxon>
        <taxon>fabids</taxon>
        <taxon>Malpighiales</taxon>
        <taxon>Euphorbiaceae</taxon>
        <taxon>Crotonoideae</taxon>
        <taxon>Micrandreae</taxon>
        <taxon>Hevea</taxon>
    </lineage>
</organism>
<evidence type="ECO:0000256" key="4">
    <source>
        <dbReference type="PROSITE-ProRule" id="PRU00023"/>
    </source>
</evidence>
<feature type="domain" description="BTB" evidence="6">
    <location>
        <begin position="16"/>
        <end position="92"/>
    </location>
</feature>
<evidence type="ECO:0000313" key="9">
    <source>
        <dbReference type="Proteomes" id="UP001174677"/>
    </source>
</evidence>
<dbReference type="InterPro" id="IPR057250">
    <property type="entry name" value="Znf_C2HC_NPR-type"/>
</dbReference>
<evidence type="ECO:0000259" key="7">
    <source>
        <dbReference type="PROSITE" id="PS52046"/>
    </source>
</evidence>
<comment type="similarity">
    <text evidence="3">Belongs to the plant 'ANKYRIN-BTB/POZ' family. 'NPR1-like' subfamily.</text>
</comment>
<evidence type="ECO:0000256" key="1">
    <source>
        <dbReference type="ARBA" id="ARBA00004906"/>
    </source>
</evidence>
<dbReference type="PROSITE" id="PS50097">
    <property type="entry name" value="BTB"/>
    <property type="match status" value="1"/>
</dbReference>
<evidence type="ECO:0000256" key="3">
    <source>
        <dbReference type="ARBA" id="ARBA00044947"/>
    </source>
</evidence>
<dbReference type="EMBL" id="JARPOI010000130">
    <property type="protein sequence ID" value="KAJ9129526.1"/>
    <property type="molecule type" value="Genomic_DNA"/>
</dbReference>
<keyword evidence="4" id="KW-0040">ANK repeat</keyword>
<dbReference type="Proteomes" id="UP001174677">
    <property type="component" value="Unassembled WGS sequence"/>
</dbReference>
<keyword evidence="2" id="KW-0611">Plant defense</keyword>
<feature type="domain" description="C2HC NPR-type" evidence="7">
    <location>
        <begin position="95"/>
        <end position="109"/>
    </location>
</feature>
<dbReference type="InterPro" id="IPR000210">
    <property type="entry name" value="BTB/POZ_dom"/>
</dbReference>
<feature type="repeat" description="ANK" evidence="4">
    <location>
        <begin position="272"/>
        <end position="304"/>
    </location>
</feature>
<comment type="caution">
    <text evidence="8">The sequence shown here is derived from an EMBL/GenBank/DDBJ whole genome shotgun (WGS) entry which is preliminary data.</text>
</comment>
<keyword evidence="5" id="KW-0479">Metal-binding</keyword>
<sequence>MSNLEQVLIDNSLDYHDAEILVEGIPVGINQGFLDERNSFFNEFFKQEKGCLEKDRKPNYLLSDLLPFGKVGYEAFLVFLSYLYIGKLYPPLLEVSTCVDNQCAHDACGPAIDFAVDLMYASSIFNVPELVVFFQRRLANFVDMAYVEDVSPIFLAAVQCLSVELEYKCVDRISRSDNMAMEKAPPNVLPERTELSLKEPMHDDKQISDAVRRIRKALDLDDVDLVRLFLIESDVTSVNANSLHHVVAYSDCKVVSDVLDLGLVDANLRNSQGYTALHIAAIRREPSIIVSLLGKGACVSDLTLDGRSALNICQRLTRKKDYHAKIDLSQETNKDRLCIDILEGAMRRNLLAGDAFTSQDAVDDTFDLNL</sequence>